<evidence type="ECO:0000256" key="5">
    <source>
        <dbReference type="ARBA" id="ARBA00022692"/>
    </source>
</evidence>
<evidence type="ECO:0000256" key="4">
    <source>
        <dbReference type="ARBA" id="ARBA00022475"/>
    </source>
</evidence>
<evidence type="ECO:0000256" key="9">
    <source>
        <dbReference type="SAM" id="Phobius"/>
    </source>
</evidence>
<feature type="transmembrane region" description="Helical" evidence="9">
    <location>
        <begin position="65"/>
        <end position="83"/>
    </location>
</feature>
<dbReference type="EMBL" id="CAMAPB010000007">
    <property type="protein sequence ID" value="CAH9053051.1"/>
    <property type="molecule type" value="Genomic_DNA"/>
</dbReference>
<comment type="caution">
    <text evidence="10">The sequence shown here is derived from an EMBL/GenBank/DDBJ whole genome shotgun (WGS) entry which is preliminary data.</text>
</comment>
<comment type="subcellular location">
    <subcellularLocation>
        <location evidence="2">Cell membrane</location>
        <topology evidence="2">Multi-pass membrane protein</topology>
    </subcellularLocation>
</comment>
<evidence type="ECO:0000256" key="2">
    <source>
        <dbReference type="ARBA" id="ARBA00004651"/>
    </source>
</evidence>
<feature type="transmembrane region" description="Helical" evidence="9">
    <location>
        <begin position="304"/>
        <end position="326"/>
    </location>
</feature>
<dbReference type="PANTHER" id="PTHR33529:SF2">
    <property type="entry name" value="LIPOPOLYSACCHARIDE EXPORT SYSTEM PERMEASE PROTEIN LPTG"/>
    <property type="match status" value="1"/>
</dbReference>
<feature type="transmembrane region" description="Helical" evidence="9">
    <location>
        <begin position="332"/>
        <end position="351"/>
    </location>
</feature>
<name>A0A9W4QTX5_PSEHA</name>
<protein>
    <submittedName>
        <fullName evidence="10">Lipopolysaccharide export system permease protein LptG</fullName>
    </submittedName>
</protein>
<comment type="similarity">
    <text evidence="3">Belongs to the LptF/LptG family.</text>
</comment>
<keyword evidence="6 9" id="KW-1133">Transmembrane helix</keyword>
<dbReference type="GO" id="GO:0055085">
    <property type="term" value="P:transmembrane transport"/>
    <property type="evidence" value="ECO:0007669"/>
    <property type="project" value="InterPro"/>
</dbReference>
<keyword evidence="7 9" id="KW-0472">Membrane</keyword>
<comment type="function">
    <text evidence="1">Part of the ABC transporter complex LptBFG involved in the translocation of lipopolysaccharide (LPS) from the inner membrane to the outer membrane.</text>
</comment>
<gene>
    <name evidence="10" type="primary">lptG</name>
    <name evidence="10" type="ORF">PSEHALCIP103_00745</name>
</gene>
<feature type="transmembrane region" description="Helical" evidence="9">
    <location>
        <begin position="274"/>
        <end position="292"/>
    </location>
</feature>
<dbReference type="GO" id="GO:0043190">
    <property type="term" value="C:ATP-binding cassette (ABC) transporter complex"/>
    <property type="evidence" value="ECO:0007669"/>
    <property type="project" value="InterPro"/>
</dbReference>
<evidence type="ECO:0000256" key="8">
    <source>
        <dbReference type="ARBA" id="ARBA00026081"/>
    </source>
</evidence>
<reference evidence="10" key="1">
    <citation type="submission" date="2022-07" db="EMBL/GenBank/DDBJ databases">
        <authorList>
            <person name="Criscuolo A."/>
        </authorList>
    </citation>
    <scope>NUCLEOTIDE SEQUENCE</scope>
    <source>
        <strain evidence="10">CIP103197</strain>
    </source>
</reference>
<evidence type="ECO:0000313" key="11">
    <source>
        <dbReference type="Proteomes" id="UP001152447"/>
    </source>
</evidence>
<dbReference type="InterPro" id="IPR005495">
    <property type="entry name" value="LptG/LptF_permease"/>
</dbReference>
<dbReference type="GeneID" id="99694510"/>
<dbReference type="GO" id="GO:0015920">
    <property type="term" value="P:lipopolysaccharide transport"/>
    <property type="evidence" value="ECO:0007669"/>
    <property type="project" value="TreeGrafter"/>
</dbReference>
<proteinExistence type="inferred from homology"/>
<dbReference type="AlphaFoldDB" id="A0A9W4QTX5"/>
<comment type="subunit">
    <text evidence="8">Component of the lipopolysaccharide transport and assembly complex. The LptBFG transporter is composed of two ATP-binding proteins (LptB) and two transmembrane proteins (LptF and LptG).</text>
</comment>
<keyword evidence="4" id="KW-1003">Cell membrane</keyword>
<dbReference type="Proteomes" id="UP001152447">
    <property type="component" value="Unassembled WGS sequence"/>
</dbReference>
<keyword evidence="11" id="KW-1185">Reference proteome</keyword>
<evidence type="ECO:0000256" key="7">
    <source>
        <dbReference type="ARBA" id="ARBA00023136"/>
    </source>
</evidence>
<dbReference type="Pfam" id="PF03739">
    <property type="entry name" value="LptF_LptG"/>
    <property type="match status" value="1"/>
</dbReference>
<evidence type="ECO:0000256" key="6">
    <source>
        <dbReference type="ARBA" id="ARBA00022989"/>
    </source>
</evidence>
<evidence type="ECO:0000256" key="3">
    <source>
        <dbReference type="ARBA" id="ARBA00007725"/>
    </source>
</evidence>
<dbReference type="RefSeq" id="WP_013464168.1">
    <property type="nucleotide sequence ID" value="NZ_CAMAPB010000007.1"/>
</dbReference>
<evidence type="ECO:0000313" key="10">
    <source>
        <dbReference type="EMBL" id="CAH9053051.1"/>
    </source>
</evidence>
<feature type="transmembrane region" description="Helical" evidence="9">
    <location>
        <begin position="104"/>
        <end position="123"/>
    </location>
</feature>
<organism evidence="10 11">
    <name type="scientific">Pseudoalteromonas haloplanktis</name>
    <name type="common">Alteromonas haloplanktis</name>
    <dbReference type="NCBI Taxonomy" id="228"/>
    <lineage>
        <taxon>Bacteria</taxon>
        <taxon>Pseudomonadati</taxon>
        <taxon>Pseudomonadota</taxon>
        <taxon>Gammaproteobacteria</taxon>
        <taxon>Alteromonadales</taxon>
        <taxon>Pseudoalteromonadaceae</taxon>
        <taxon>Pseudoalteromonas</taxon>
    </lineage>
</organism>
<dbReference type="InterPro" id="IPR030923">
    <property type="entry name" value="LptG"/>
</dbReference>
<keyword evidence="5 9" id="KW-0812">Transmembrane</keyword>
<accession>A0A9W4QTX5</accession>
<sequence>MMKTLDWYLGRSILQTTGFALMVLVGISTLIKFIEQLKSVGRGSYDIMTAMLYTIYSIPDDLVVFFPMAALIGGLTGLGALASNSELVVMQAAGMSRLQIIGSVMKTAIFMALCVMALGEWGAPAAQLHAKEMRNQAIHGGDVFNAQKGVWAKDANNFINIEDVDQNGMLRGVNMYHFDKSLSLTQITKAKEAVGRDSGWLLRDVNKVMISEELITTEQVSEEFYPSQLTAEKLGVVSVKPESLSFSGLWSYLAYLQQNEQDTSTYDLALWRKLMQPVSIAVMLLVALSFIFGPLRTVTMGARIIMGVVTGIVFHLTNEIFGPVVMVYQIPAIIGAVLPSILFTGFAAYLMNKRV</sequence>
<feature type="transmembrane region" description="Helical" evidence="9">
    <location>
        <begin position="12"/>
        <end position="31"/>
    </location>
</feature>
<evidence type="ECO:0000256" key="1">
    <source>
        <dbReference type="ARBA" id="ARBA00002265"/>
    </source>
</evidence>
<dbReference type="NCBIfam" id="TIGR04408">
    <property type="entry name" value="LptG_lptG"/>
    <property type="match status" value="1"/>
</dbReference>
<dbReference type="PANTHER" id="PTHR33529">
    <property type="entry name" value="SLR0882 PROTEIN-RELATED"/>
    <property type="match status" value="1"/>
</dbReference>